<gene>
    <name evidence="4" type="ORF">DZ858_07565</name>
</gene>
<name>A0A3E1QCU6_9FLAO</name>
<keyword evidence="5" id="KW-1185">Reference proteome</keyword>
<dbReference type="RefSeq" id="WP_117158957.1">
    <property type="nucleotide sequence ID" value="NZ_QVID01000001.1"/>
</dbReference>
<feature type="region of interest" description="Disordered" evidence="1">
    <location>
        <begin position="184"/>
        <end position="206"/>
    </location>
</feature>
<sequence length="206" mass="23730">MTFFRFLFTKAFLKQLLLAVLALVVLSFLVMWWLKGTTNHGQKIEVPSLSKLSLDLVEDKLNEMDLRYEILDSANYNPDFPKYSVIEQIPKAGKFVKEDRKIYLYLNPSGYRKIQVPNVIGRTRRQAEPTLLAMGFEIGKISYRPDISDQVKELRYKGERLEPGTEIQKTAVIDLIVGDESLNRVQEANDAVEEETQPTETENNDQ</sequence>
<dbReference type="Gene3D" id="3.30.10.20">
    <property type="match status" value="2"/>
</dbReference>
<reference evidence="4 5" key="1">
    <citation type="journal article" date="2007" name="Int. J. Syst. Evol. Microbiol.">
        <title>Marixanthomonas ophiurae gen. nov., sp. nov., a marine bacterium of the family Flavobacteriaceae isolated from a deep-sea brittle star.</title>
        <authorList>
            <person name="Romanenko L.A."/>
            <person name="Uchino M."/>
            <person name="Frolova G.M."/>
            <person name="Mikhailov V.V."/>
        </authorList>
    </citation>
    <scope>NUCLEOTIDE SEQUENCE [LARGE SCALE GENOMIC DNA]</scope>
    <source>
        <strain evidence="4 5">KMM 3046</strain>
    </source>
</reference>
<comment type="caution">
    <text evidence="4">The sequence shown here is derived from an EMBL/GenBank/DDBJ whole genome shotgun (WGS) entry which is preliminary data.</text>
</comment>
<dbReference type="OrthoDB" id="9803895at2"/>
<dbReference type="AlphaFoldDB" id="A0A3E1QCU6"/>
<keyword evidence="2" id="KW-1133">Transmembrane helix</keyword>
<evidence type="ECO:0000313" key="4">
    <source>
        <dbReference type="EMBL" id="RFN59896.1"/>
    </source>
</evidence>
<feature type="domain" description="PASTA" evidence="3">
    <location>
        <begin position="40"/>
        <end position="108"/>
    </location>
</feature>
<proteinExistence type="predicted"/>
<dbReference type="CDD" id="cd06577">
    <property type="entry name" value="PASTA_pknB"/>
    <property type="match status" value="2"/>
</dbReference>
<evidence type="ECO:0000259" key="3">
    <source>
        <dbReference type="PROSITE" id="PS51178"/>
    </source>
</evidence>
<dbReference type="SMART" id="SM00740">
    <property type="entry name" value="PASTA"/>
    <property type="match status" value="2"/>
</dbReference>
<dbReference type="InterPro" id="IPR005543">
    <property type="entry name" value="PASTA_dom"/>
</dbReference>
<feature type="domain" description="PASTA" evidence="3">
    <location>
        <begin position="110"/>
        <end position="179"/>
    </location>
</feature>
<dbReference type="Pfam" id="PF03793">
    <property type="entry name" value="PASTA"/>
    <property type="match status" value="1"/>
</dbReference>
<evidence type="ECO:0000256" key="2">
    <source>
        <dbReference type="SAM" id="Phobius"/>
    </source>
</evidence>
<organism evidence="4 5">
    <name type="scientific">Marixanthomonas ophiurae</name>
    <dbReference type="NCBI Taxonomy" id="387659"/>
    <lineage>
        <taxon>Bacteria</taxon>
        <taxon>Pseudomonadati</taxon>
        <taxon>Bacteroidota</taxon>
        <taxon>Flavobacteriia</taxon>
        <taxon>Flavobacteriales</taxon>
        <taxon>Flavobacteriaceae</taxon>
        <taxon>Marixanthomonas</taxon>
    </lineage>
</organism>
<dbReference type="Proteomes" id="UP000261082">
    <property type="component" value="Unassembled WGS sequence"/>
</dbReference>
<accession>A0A3E1QCU6</accession>
<feature type="compositionally biased region" description="Acidic residues" evidence="1">
    <location>
        <begin position="190"/>
        <end position="206"/>
    </location>
</feature>
<feature type="transmembrane region" description="Helical" evidence="2">
    <location>
        <begin position="12"/>
        <end position="34"/>
    </location>
</feature>
<dbReference type="PROSITE" id="PS51178">
    <property type="entry name" value="PASTA"/>
    <property type="match status" value="2"/>
</dbReference>
<keyword evidence="2" id="KW-0812">Transmembrane</keyword>
<protein>
    <submittedName>
        <fullName evidence="4">PASTA domain-containing protein</fullName>
    </submittedName>
</protein>
<evidence type="ECO:0000256" key="1">
    <source>
        <dbReference type="SAM" id="MobiDB-lite"/>
    </source>
</evidence>
<keyword evidence="2" id="KW-0472">Membrane</keyword>
<dbReference type="EMBL" id="QVID01000001">
    <property type="protein sequence ID" value="RFN59896.1"/>
    <property type="molecule type" value="Genomic_DNA"/>
</dbReference>
<evidence type="ECO:0000313" key="5">
    <source>
        <dbReference type="Proteomes" id="UP000261082"/>
    </source>
</evidence>